<protein>
    <recommendedName>
        <fullName evidence="5">Dipeptidylpeptidase IV N-terminal domain-containing protein</fullName>
    </recommendedName>
</protein>
<feature type="region of interest" description="Disordered" evidence="1">
    <location>
        <begin position="34"/>
        <end position="54"/>
    </location>
</feature>
<keyword evidence="2" id="KW-0472">Membrane</keyword>
<gene>
    <name evidence="3" type="ORF">CO056_01540</name>
</gene>
<accession>A0A2M8ER34</accession>
<dbReference type="Proteomes" id="UP000230228">
    <property type="component" value="Unassembled WGS sequence"/>
</dbReference>
<name>A0A2M8ER34_9BACT</name>
<evidence type="ECO:0000256" key="2">
    <source>
        <dbReference type="SAM" id="Phobius"/>
    </source>
</evidence>
<comment type="caution">
    <text evidence="3">The sequence shown here is derived from an EMBL/GenBank/DDBJ whole genome shotgun (WGS) entry which is preliminary data.</text>
</comment>
<evidence type="ECO:0000313" key="3">
    <source>
        <dbReference type="EMBL" id="PJC25196.1"/>
    </source>
</evidence>
<feature type="transmembrane region" description="Helical" evidence="2">
    <location>
        <begin position="5"/>
        <end position="26"/>
    </location>
</feature>
<keyword evidence="2" id="KW-1133">Transmembrane helix</keyword>
<dbReference type="AlphaFoldDB" id="A0A2M8ER34"/>
<proteinExistence type="predicted"/>
<evidence type="ECO:0000256" key="1">
    <source>
        <dbReference type="SAM" id="MobiDB-lite"/>
    </source>
</evidence>
<reference evidence="4" key="1">
    <citation type="submission" date="2017-09" db="EMBL/GenBank/DDBJ databases">
        <title>Depth-based differentiation of microbial function through sediment-hosted aquifers and enrichment of novel symbionts in the deep terrestrial subsurface.</title>
        <authorList>
            <person name="Probst A.J."/>
            <person name="Ladd B."/>
            <person name="Jarett J.K."/>
            <person name="Geller-Mcgrath D.E."/>
            <person name="Sieber C.M.K."/>
            <person name="Emerson J.B."/>
            <person name="Anantharaman K."/>
            <person name="Thomas B.C."/>
            <person name="Malmstrom R."/>
            <person name="Stieglmeier M."/>
            <person name="Klingl A."/>
            <person name="Woyke T."/>
            <person name="Ryan C.M."/>
            <person name="Banfield J.F."/>
        </authorList>
    </citation>
    <scope>NUCLEOTIDE SEQUENCE [LARGE SCALE GENOMIC DNA]</scope>
</reference>
<dbReference type="InterPro" id="IPR011042">
    <property type="entry name" value="6-blade_b-propeller_TolB-like"/>
</dbReference>
<organism evidence="3 4">
    <name type="scientific">Candidatus Tagabacteria bacterium CG_4_9_14_0_2_um_filter_41_11</name>
    <dbReference type="NCBI Taxonomy" id="1975019"/>
    <lineage>
        <taxon>Bacteria</taxon>
        <taxon>Candidatus Tagaibacteriota</taxon>
    </lineage>
</organism>
<dbReference type="SUPFAM" id="SSF82171">
    <property type="entry name" value="DPP6 N-terminal domain-like"/>
    <property type="match status" value="1"/>
</dbReference>
<evidence type="ECO:0008006" key="5">
    <source>
        <dbReference type="Google" id="ProtNLM"/>
    </source>
</evidence>
<evidence type="ECO:0000313" key="4">
    <source>
        <dbReference type="Proteomes" id="UP000230228"/>
    </source>
</evidence>
<keyword evidence="2" id="KW-0812">Transmembrane</keyword>
<dbReference type="Gene3D" id="2.120.10.30">
    <property type="entry name" value="TolB, C-terminal domain"/>
    <property type="match status" value="1"/>
</dbReference>
<dbReference type="EMBL" id="PFSH01000022">
    <property type="protein sequence ID" value="PJC25196.1"/>
    <property type="molecule type" value="Genomic_DNA"/>
</dbReference>
<sequence length="398" mass="43922">MDKRYLIIIGVITGLIIIGLIAFWIFRATAPETTPAPTESPFPSGAKMPAQPTTPTTPIPTIPAGELKQLTQLTQKPVSGATFISSTTTKQVARYFEKATGHIYDIDIQKGESSRISNTTIPGIFDVHWLKNGEQAIIRYIENNETGVEDAVRNFIITSISATSTRGIFLSSDIKTVAASPKGDKIFYLSPYDGLNFGITATPDNKKQKQVLSIPFGEFLAYWPSDRAITLLTKPSAGAKGYFYKLDSTTSYFDKILGGIAGLTALLSPDGENVIYSEGNSQVIKTYIYNIKENKSSPLALITMPDKCVWSKVKKEIIYCAVPASIPGGTYPDDWYQGLISFSDRIWKIDISNGSTEIISAENNQNFDFINPFLSKDENYIFFQDKKDGTLWSLKMSS</sequence>